<organism evidence="1 2">
    <name type="scientific">Evansella vedderi</name>
    <dbReference type="NCBI Taxonomy" id="38282"/>
    <lineage>
        <taxon>Bacteria</taxon>
        <taxon>Bacillati</taxon>
        <taxon>Bacillota</taxon>
        <taxon>Bacilli</taxon>
        <taxon>Bacillales</taxon>
        <taxon>Bacillaceae</taxon>
        <taxon>Evansella</taxon>
    </lineage>
</organism>
<sequence>MKTLDRWHNEWFEVRYLNDNYVERYSYESIYNDMEDKERQLFFRQLSQENVSLSCKCKKNRSIDMLVVENAKSNRFHLRTSNGQKSVHYELCNFAGDQPSNYHKAWQEDEKGNVKIRLDDKSFLIADKTKRNTRSNKNIGINTFHRMSNYAFFVKWILDAWNIKVRSSYKKGIAPPTLKEVYNMLFNRSTKMTFHKNKTLDKVFYFSGDIVKKIKAVKYHEKMNTLVFMKIDRLEEIKKGIYKGLYKASLYNERDNKTVQILCEKVLLEQVVGSLRVKSSPYMVGGWVELNENGDPTFVNITLVPISSNGLFVESQNERELYNKLHKEKRYVVKLYKPYIQWKGMLPDGLLIDTKPQTILEVFGMSKGDEDYHIRKEQKINHFSSLQNYGFWKWDAYKGDSLPKIPNQN</sequence>
<evidence type="ECO:0000313" key="1">
    <source>
        <dbReference type="EMBL" id="MDQ0255649.1"/>
    </source>
</evidence>
<proteinExistence type="predicted"/>
<reference evidence="1 2" key="1">
    <citation type="submission" date="2023-07" db="EMBL/GenBank/DDBJ databases">
        <title>Genomic Encyclopedia of Type Strains, Phase IV (KMG-IV): sequencing the most valuable type-strain genomes for metagenomic binning, comparative biology and taxonomic classification.</title>
        <authorList>
            <person name="Goeker M."/>
        </authorList>
    </citation>
    <scope>NUCLEOTIDE SEQUENCE [LARGE SCALE GENOMIC DNA]</scope>
    <source>
        <strain evidence="1 2">DSM 9768</strain>
    </source>
</reference>
<dbReference type="Proteomes" id="UP001230005">
    <property type="component" value="Unassembled WGS sequence"/>
</dbReference>
<dbReference type="RefSeq" id="WP_307326689.1">
    <property type="nucleotide sequence ID" value="NZ_JAUSUG010000011.1"/>
</dbReference>
<accession>A0ABT9ZWN7</accession>
<name>A0ABT9ZWN7_9BACI</name>
<gene>
    <name evidence="1" type="ORF">J2S74_003031</name>
</gene>
<dbReference type="EMBL" id="JAUSUG010000011">
    <property type="protein sequence ID" value="MDQ0255649.1"/>
    <property type="molecule type" value="Genomic_DNA"/>
</dbReference>
<keyword evidence="2" id="KW-1185">Reference proteome</keyword>
<evidence type="ECO:0000313" key="2">
    <source>
        <dbReference type="Proteomes" id="UP001230005"/>
    </source>
</evidence>
<comment type="caution">
    <text evidence="1">The sequence shown here is derived from an EMBL/GenBank/DDBJ whole genome shotgun (WGS) entry which is preliminary data.</text>
</comment>
<protein>
    <submittedName>
        <fullName evidence="1">Uncharacterized protein</fullName>
    </submittedName>
</protein>